<evidence type="ECO:0000313" key="9">
    <source>
        <dbReference type="Proteomes" id="UP000015543"/>
    </source>
</evidence>
<dbReference type="CDD" id="cd03301">
    <property type="entry name" value="ABC_MalK_N"/>
    <property type="match status" value="1"/>
</dbReference>
<dbReference type="Gene3D" id="2.40.50.100">
    <property type="match status" value="1"/>
</dbReference>
<dbReference type="InterPro" id="IPR017871">
    <property type="entry name" value="ABC_transporter-like_CS"/>
</dbReference>
<dbReference type="InterPro" id="IPR015855">
    <property type="entry name" value="ABC_transpr_MalK-like"/>
</dbReference>
<accession>S5ZMS2</accession>
<organism evidence="8 9">
    <name type="scientific">Thermofilum adornatum</name>
    <dbReference type="NCBI Taxonomy" id="1365176"/>
    <lineage>
        <taxon>Archaea</taxon>
        <taxon>Thermoproteota</taxon>
        <taxon>Thermoprotei</taxon>
        <taxon>Thermofilales</taxon>
        <taxon>Thermofilaceae</taxon>
        <taxon>Thermofilum</taxon>
    </lineage>
</organism>
<dbReference type="Proteomes" id="UP000015543">
    <property type="component" value="Chromosome"/>
</dbReference>
<keyword evidence="4" id="KW-0067">ATP-binding</keyword>
<dbReference type="EMBL" id="CP006646">
    <property type="protein sequence ID" value="AGT35896.1"/>
    <property type="molecule type" value="Genomic_DNA"/>
</dbReference>
<dbReference type="KEGG" id="thb:N186_07790"/>
<dbReference type="SUPFAM" id="SSF50331">
    <property type="entry name" value="MOP-like"/>
    <property type="match status" value="1"/>
</dbReference>
<dbReference type="Gene3D" id="3.40.50.300">
    <property type="entry name" value="P-loop containing nucleotide triphosphate hydrolases"/>
    <property type="match status" value="1"/>
</dbReference>
<protein>
    <recommendedName>
        <fullName evidence="7">ABC transporter domain-containing protein</fullName>
    </recommendedName>
</protein>
<evidence type="ECO:0000256" key="3">
    <source>
        <dbReference type="ARBA" id="ARBA00022741"/>
    </source>
</evidence>
<dbReference type="InterPro" id="IPR012340">
    <property type="entry name" value="NA-bd_OB-fold"/>
</dbReference>
<reference evidence="8 9" key="1">
    <citation type="journal article" date="2013" name="Genome Announc.">
        <title>Complete Genomic Sequence of 'Thermofilum adornatus' Strain 1910bT, a Hyperthermophilic Anaerobic Organotrophic Crenarchaeon.</title>
        <authorList>
            <person name="Dominova I.N."/>
            <person name="Kublanov I.V."/>
            <person name="Podosokorskaya O.A."/>
            <person name="Derbikova K.S."/>
            <person name="Patrushev M.V."/>
            <person name="Toshchakov S.V."/>
        </authorList>
    </citation>
    <scope>NUCLEOTIDE SEQUENCE [LARGE SCALE GENOMIC DNA]</scope>
    <source>
        <strain evidence="9">1910b</strain>
    </source>
</reference>
<keyword evidence="1" id="KW-0813">Transport</keyword>
<dbReference type="InterPro" id="IPR008995">
    <property type="entry name" value="Mo/tungstate-bd_C_term_dom"/>
</dbReference>
<evidence type="ECO:0000256" key="6">
    <source>
        <dbReference type="ARBA" id="ARBA00023136"/>
    </source>
</evidence>
<dbReference type="GO" id="GO:0005524">
    <property type="term" value="F:ATP binding"/>
    <property type="evidence" value="ECO:0007669"/>
    <property type="project" value="UniProtKB-KW"/>
</dbReference>
<proteinExistence type="predicted"/>
<dbReference type="Pfam" id="PF00005">
    <property type="entry name" value="ABC_tran"/>
    <property type="match status" value="1"/>
</dbReference>
<keyword evidence="9" id="KW-1185">Reference proteome</keyword>
<dbReference type="PANTHER" id="PTHR43875">
    <property type="entry name" value="MALTODEXTRIN IMPORT ATP-BINDING PROTEIN MSMX"/>
    <property type="match status" value="1"/>
</dbReference>
<dbReference type="HOGENOM" id="CLU_000604_1_1_2"/>
<dbReference type="Gene3D" id="2.40.50.140">
    <property type="entry name" value="Nucleic acid-binding proteins"/>
    <property type="match status" value="1"/>
</dbReference>
<evidence type="ECO:0000256" key="1">
    <source>
        <dbReference type="ARBA" id="ARBA00022448"/>
    </source>
</evidence>
<dbReference type="GO" id="GO:0008643">
    <property type="term" value="P:carbohydrate transport"/>
    <property type="evidence" value="ECO:0007669"/>
    <property type="project" value="InterPro"/>
</dbReference>
<evidence type="ECO:0000256" key="4">
    <source>
        <dbReference type="ARBA" id="ARBA00022840"/>
    </source>
</evidence>
<dbReference type="SMART" id="SM00382">
    <property type="entry name" value="AAA"/>
    <property type="match status" value="1"/>
</dbReference>
<keyword evidence="6" id="KW-0472">Membrane</keyword>
<dbReference type="Pfam" id="PF17912">
    <property type="entry name" value="OB_MalK"/>
    <property type="match status" value="1"/>
</dbReference>
<dbReference type="GO" id="GO:0016887">
    <property type="term" value="F:ATP hydrolysis activity"/>
    <property type="evidence" value="ECO:0007669"/>
    <property type="project" value="InterPro"/>
</dbReference>
<gene>
    <name evidence="8" type="ORF">N186_07790</name>
</gene>
<dbReference type="PATRIC" id="fig|1365176.7.peg.1540"/>
<dbReference type="InterPro" id="IPR003439">
    <property type="entry name" value="ABC_transporter-like_ATP-bd"/>
</dbReference>
<dbReference type="InterPro" id="IPR040582">
    <property type="entry name" value="OB_MalK-like"/>
</dbReference>
<dbReference type="PROSITE" id="PS50893">
    <property type="entry name" value="ABC_TRANSPORTER_2"/>
    <property type="match status" value="1"/>
</dbReference>
<dbReference type="GO" id="GO:0055052">
    <property type="term" value="C:ATP-binding cassette (ABC) transporter complex, substrate-binding subunit-containing"/>
    <property type="evidence" value="ECO:0007669"/>
    <property type="project" value="TreeGrafter"/>
</dbReference>
<dbReference type="SUPFAM" id="SSF52540">
    <property type="entry name" value="P-loop containing nucleoside triphosphate hydrolases"/>
    <property type="match status" value="1"/>
</dbReference>
<dbReference type="InterPro" id="IPR027417">
    <property type="entry name" value="P-loop_NTPase"/>
</dbReference>
<name>S5ZMS2_9CREN</name>
<dbReference type="eggNOG" id="arCOG00177">
    <property type="taxonomic scope" value="Archaea"/>
</dbReference>
<evidence type="ECO:0000259" key="7">
    <source>
        <dbReference type="PROSITE" id="PS50893"/>
    </source>
</evidence>
<keyword evidence="5" id="KW-1278">Translocase</keyword>
<dbReference type="GO" id="GO:0140359">
    <property type="term" value="F:ABC-type transporter activity"/>
    <property type="evidence" value="ECO:0007669"/>
    <property type="project" value="InterPro"/>
</dbReference>
<sequence length="363" mass="40377">MGFCRGEIDMVSVELQNIVKKYRNVTAVDNVSFKVDHGEFFVLLGPSGCGKTTTLRIIAGLETPDSGRVLFDGRDVTNVPAKNRNIGMVFQSYAVWPHMKVYDNIALPLQIKKLSREEIEKRVKAAAQMVNIAHLLDRYPFQLSGGEKQRVAVARALAFEPNILLMDEPLSNLDALLRVQARAELVKLQKELKITTIYVTHDQTEAMVLADRVAVMNKGRIMQIGTPDEIYNRPVNRFVAHFIGTPPINFFAGTVEEGYINAGFLVIPFKNIPPGLVGKKVTIGIRPNDISISPIEQSIPVKGKLVVAENLGSEFILHVAIGDVVLRVLSKNKPAKEEVTLYVDKTKLHIFSEEETRINILPA</sequence>
<dbReference type="PANTHER" id="PTHR43875:SF15">
    <property type="entry name" value="TREHALOSE IMPORT ATP-BINDING PROTEIN SUGC"/>
    <property type="match status" value="1"/>
</dbReference>
<dbReference type="InterPro" id="IPR003593">
    <property type="entry name" value="AAA+_ATPase"/>
</dbReference>
<dbReference type="FunFam" id="3.40.50.300:FF:000042">
    <property type="entry name" value="Maltose/maltodextrin ABC transporter, ATP-binding protein"/>
    <property type="match status" value="1"/>
</dbReference>
<evidence type="ECO:0000313" key="8">
    <source>
        <dbReference type="EMBL" id="AGT35896.1"/>
    </source>
</evidence>
<dbReference type="InterPro" id="IPR047641">
    <property type="entry name" value="ABC_transpr_MalK/UgpC-like"/>
</dbReference>
<dbReference type="AlphaFoldDB" id="S5ZMS2"/>
<evidence type="ECO:0000256" key="2">
    <source>
        <dbReference type="ARBA" id="ARBA00022475"/>
    </source>
</evidence>
<keyword evidence="2" id="KW-1003">Cell membrane</keyword>
<dbReference type="PROSITE" id="PS00211">
    <property type="entry name" value="ABC_TRANSPORTER_1"/>
    <property type="match status" value="1"/>
</dbReference>
<feature type="domain" description="ABC transporter" evidence="7">
    <location>
        <begin position="13"/>
        <end position="243"/>
    </location>
</feature>
<evidence type="ECO:0000256" key="5">
    <source>
        <dbReference type="ARBA" id="ARBA00022967"/>
    </source>
</evidence>
<keyword evidence="3" id="KW-0547">Nucleotide-binding</keyword>